<organism evidence="1 2">
    <name type="scientific">Corallococcus coralloides</name>
    <name type="common">Myxococcus coralloides</name>
    <dbReference type="NCBI Taxonomy" id="184914"/>
    <lineage>
        <taxon>Bacteria</taxon>
        <taxon>Pseudomonadati</taxon>
        <taxon>Myxococcota</taxon>
        <taxon>Myxococcia</taxon>
        <taxon>Myxococcales</taxon>
        <taxon>Cystobacterineae</taxon>
        <taxon>Myxococcaceae</taxon>
        <taxon>Corallococcus</taxon>
    </lineage>
</organism>
<evidence type="ECO:0000313" key="1">
    <source>
        <dbReference type="EMBL" id="QAT86828.1"/>
    </source>
</evidence>
<proteinExistence type="predicted"/>
<name>A0A410RYB8_CORCK</name>
<sequence>MTPLRERALQLDKAYLALMREQAFALGRDTLLAPPANVHRTVENGSTELEATGRLYTEGRLHLAWE</sequence>
<dbReference type="AlphaFoldDB" id="A0A410RYB8"/>
<dbReference type="Proteomes" id="UP000288758">
    <property type="component" value="Chromosome"/>
</dbReference>
<dbReference type="RefSeq" id="WP_128798317.1">
    <property type="nucleotide sequence ID" value="NZ_CP034669.1"/>
</dbReference>
<reference evidence="1 2" key="1">
    <citation type="submission" date="2018-12" db="EMBL/GenBank/DDBJ databases">
        <title>Complete Genome Sequence of the Corallopyronin A producing Myxobacterium Corallococcus coralloides B035.</title>
        <authorList>
            <person name="Bouhired S.M."/>
            <person name="Rupp O."/>
            <person name="Blom J."/>
            <person name="Schaeberle T.F."/>
            <person name="Kehraus S."/>
            <person name="Schiefer A."/>
            <person name="Pfarr K."/>
            <person name="Goesmann A."/>
            <person name="Hoerauf A."/>
            <person name="Koenig G.M."/>
        </authorList>
    </citation>
    <scope>NUCLEOTIDE SEQUENCE [LARGE SCALE GENOMIC DNA]</scope>
    <source>
        <strain evidence="1 2">B035</strain>
    </source>
</reference>
<dbReference type="EMBL" id="CP034669">
    <property type="protein sequence ID" value="QAT86828.1"/>
    <property type="molecule type" value="Genomic_DNA"/>
</dbReference>
<protein>
    <submittedName>
        <fullName evidence="1">Uncharacterized protein</fullName>
    </submittedName>
</protein>
<evidence type="ECO:0000313" key="2">
    <source>
        <dbReference type="Proteomes" id="UP000288758"/>
    </source>
</evidence>
<gene>
    <name evidence="1" type="ORF">EJ065_5294</name>
</gene>
<accession>A0A410RYB8</accession>